<dbReference type="OrthoDB" id="9771846at2"/>
<organism evidence="2 4">
    <name type="scientific">Kaistella antarctica</name>
    <dbReference type="NCBI Taxonomy" id="266748"/>
    <lineage>
        <taxon>Bacteria</taxon>
        <taxon>Pseudomonadati</taxon>
        <taxon>Bacteroidota</taxon>
        <taxon>Flavobacteriia</taxon>
        <taxon>Flavobacteriales</taxon>
        <taxon>Weeksellaceae</taxon>
        <taxon>Chryseobacterium group</taxon>
        <taxon>Kaistella</taxon>
    </lineage>
</organism>
<evidence type="ECO:0000313" key="2">
    <source>
        <dbReference type="EMBL" id="VEH99962.1"/>
    </source>
</evidence>
<name>A0A448NS95_9FLAO</name>
<dbReference type="RefSeq" id="WP_034717614.1">
    <property type="nucleotide sequence ID" value="NZ_FOIX01000001.1"/>
</dbReference>
<accession>A0A448NS95</accession>
<evidence type="ECO:0000313" key="3">
    <source>
        <dbReference type="Proteomes" id="UP000028349"/>
    </source>
</evidence>
<proteinExistence type="predicted"/>
<reference evidence="2 4" key="2">
    <citation type="submission" date="2018-12" db="EMBL/GenBank/DDBJ databases">
        <authorList>
            <consortium name="Pathogen Informatics"/>
        </authorList>
    </citation>
    <scope>NUCLEOTIDE SEQUENCE [LARGE SCALE GENOMIC DNA]</scope>
    <source>
        <strain evidence="2 4">NCTC13489</strain>
    </source>
</reference>
<keyword evidence="3" id="KW-1185">Reference proteome</keyword>
<evidence type="ECO:0000313" key="1">
    <source>
        <dbReference type="EMBL" id="KEY17779.1"/>
    </source>
</evidence>
<evidence type="ECO:0000313" key="4">
    <source>
        <dbReference type="Proteomes" id="UP000270036"/>
    </source>
</evidence>
<dbReference type="KEGG" id="cant:NCTC13489_01881"/>
<sequence length="271" mass="32788">MNFIHIITTRFNVPTSVWTETRGGSKPLSEEWLKDRFEIFQKYCLPSFENQSNKNFIWLVFFDVNTPRKYKLEIEKTQKEFSLFQPFFVHDFEEMHRKALEIIPSFFEENTQFLISTDLDNDDFLHREFIETVQQKFEPKHDFVIDLKRGLQLTKTAENKAFINLFYMVSNPFVSLVEDKNSFRTVLKEEHLKYRNYKNYTAFDSEPRFIQYIHTNNLVNSSEKNAERIIDLKFCNYGIAKEDEFQISKSEAIFFNMKRKWRLLRKLLPKK</sequence>
<protein>
    <submittedName>
        <fullName evidence="2">Protein of uncharacterized function (DUF3118)</fullName>
    </submittedName>
</protein>
<dbReference type="STRING" id="266748.HY04_04365"/>
<dbReference type="Proteomes" id="UP000270036">
    <property type="component" value="Chromosome"/>
</dbReference>
<gene>
    <name evidence="1" type="ORF">HY04_04365</name>
    <name evidence="2" type="ORF">NCTC13489_01881</name>
</gene>
<dbReference type="Pfam" id="PF11316">
    <property type="entry name" value="Rhamno_transf"/>
    <property type="match status" value="1"/>
</dbReference>
<dbReference type="InterPro" id="IPR021466">
    <property type="entry name" value="Put_rhamnosyl_transferase"/>
</dbReference>
<dbReference type="Proteomes" id="UP000028349">
    <property type="component" value="Unassembled WGS sequence"/>
</dbReference>
<dbReference type="EMBL" id="JPEP01000002">
    <property type="protein sequence ID" value="KEY17779.1"/>
    <property type="molecule type" value="Genomic_DNA"/>
</dbReference>
<dbReference type="AlphaFoldDB" id="A0A448NS95"/>
<reference evidence="1 3" key="1">
    <citation type="submission" date="2014-07" db="EMBL/GenBank/DDBJ databases">
        <authorList>
            <person name="Pisani N.G."/>
            <person name="Newman J.D."/>
        </authorList>
    </citation>
    <scope>NUCLEOTIDE SEQUENCE [LARGE SCALE GENOMIC DNA]</scope>
    <source>
        <strain evidence="1 3">LMG 24720</strain>
    </source>
</reference>
<dbReference type="EMBL" id="LR134441">
    <property type="protein sequence ID" value="VEH99962.1"/>
    <property type="molecule type" value="Genomic_DNA"/>
</dbReference>